<evidence type="ECO:0008006" key="4">
    <source>
        <dbReference type="Google" id="ProtNLM"/>
    </source>
</evidence>
<keyword evidence="1" id="KW-0812">Transmembrane</keyword>
<sequence length="613" mass="66354">MTPSTEGRRLPWLMLTLIALLFAAISLAHGYRKQAEDPFAFLSTDDAMRMVQVLDLRDGAGWYDLTQRRLAPPDGVVMHWSRLPDLPLLAVLVVAEPLVGREEAVRLATLVVPPVLGLLFFAAFVWAAAPLIERRRLPVAGLVCITLFLPQLSFQPGAVDHHGWHLIFAMIGAGAVLRAANGRIADRVLAAAGAAGAMGLWVGTEAVPIVFFVSAALSLHWLVGHQKAARNLLIYAGAVTLTSFLLYPLAIPPSNWASRDCDTFSLVSLGLALALLIFSVSLATLDRRLAFHGILPRLSCAGLIGAALVALLLTVYPNCLAGPYGPLSPETVRLVSLISESRPLAWVISNAPARAAFVSALPVIALGIALSRISRGDPDKHLLWLSLLTLILGSSAMLFWQIRMGSLANAYSGIAVCWWLAQVWKRAQSIRYLVDRFFLRLAALLAVPALPFVSFLAVAAMTDQTADEGPHRCDLASAVQLLNSPPFSESTPLLIASHVNIGPALLLFTPHQVIAAPYHRNSVGLKAIREIFSGDEAQARRTAASLGVDLVYICGGKSRFETAGADSSLPTFYDRLESGDVAPWLTEIRLPNAEDRTRFYRINIARLQHSQGR</sequence>
<feature type="transmembrane region" description="Helical" evidence="1">
    <location>
        <begin position="351"/>
        <end position="370"/>
    </location>
</feature>
<protein>
    <recommendedName>
        <fullName evidence="4">Glycosyltransferase RgtA/B/C/D-like domain-containing protein</fullName>
    </recommendedName>
</protein>
<feature type="transmembrane region" description="Helical" evidence="1">
    <location>
        <begin position="209"/>
        <end position="225"/>
    </location>
</feature>
<name>A0A6M0K3V3_9GAMM</name>
<keyword evidence="1" id="KW-0472">Membrane</keyword>
<feature type="transmembrane region" description="Helical" evidence="1">
    <location>
        <begin position="437"/>
        <end position="461"/>
    </location>
</feature>
<gene>
    <name evidence="2" type="ORF">G3446_14155</name>
</gene>
<evidence type="ECO:0000313" key="3">
    <source>
        <dbReference type="Proteomes" id="UP000483379"/>
    </source>
</evidence>
<dbReference type="Proteomes" id="UP000483379">
    <property type="component" value="Unassembled WGS sequence"/>
</dbReference>
<proteinExistence type="predicted"/>
<dbReference type="EMBL" id="JAAIJQ010000040">
    <property type="protein sequence ID" value="NEV63015.1"/>
    <property type="molecule type" value="Genomic_DNA"/>
</dbReference>
<feature type="transmembrane region" description="Helical" evidence="1">
    <location>
        <begin position="232"/>
        <end position="251"/>
    </location>
</feature>
<keyword evidence="3" id="KW-1185">Reference proteome</keyword>
<feature type="transmembrane region" description="Helical" evidence="1">
    <location>
        <begin position="408"/>
        <end position="425"/>
    </location>
</feature>
<evidence type="ECO:0000313" key="2">
    <source>
        <dbReference type="EMBL" id="NEV63015.1"/>
    </source>
</evidence>
<keyword evidence="1" id="KW-1133">Transmembrane helix</keyword>
<feature type="transmembrane region" description="Helical" evidence="1">
    <location>
        <begin position="263"/>
        <end position="285"/>
    </location>
</feature>
<organism evidence="2 3">
    <name type="scientific">Thiorhodococcus minor</name>
    <dbReference type="NCBI Taxonomy" id="57489"/>
    <lineage>
        <taxon>Bacteria</taxon>
        <taxon>Pseudomonadati</taxon>
        <taxon>Pseudomonadota</taxon>
        <taxon>Gammaproteobacteria</taxon>
        <taxon>Chromatiales</taxon>
        <taxon>Chromatiaceae</taxon>
        <taxon>Thiorhodococcus</taxon>
    </lineage>
</organism>
<feature type="transmembrane region" description="Helical" evidence="1">
    <location>
        <begin position="139"/>
        <end position="157"/>
    </location>
</feature>
<feature type="transmembrane region" description="Helical" evidence="1">
    <location>
        <begin position="382"/>
        <end position="402"/>
    </location>
</feature>
<accession>A0A6M0K3V3</accession>
<comment type="caution">
    <text evidence="2">The sequence shown here is derived from an EMBL/GenBank/DDBJ whole genome shotgun (WGS) entry which is preliminary data.</text>
</comment>
<feature type="transmembrane region" description="Helical" evidence="1">
    <location>
        <begin position="297"/>
        <end position="316"/>
    </location>
</feature>
<feature type="transmembrane region" description="Helical" evidence="1">
    <location>
        <begin position="107"/>
        <end position="127"/>
    </location>
</feature>
<dbReference type="AlphaFoldDB" id="A0A6M0K3V3"/>
<reference evidence="2 3" key="1">
    <citation type="submission" date="2020-02" db="EMBL/GenBank/DDBJ databases">
        <title>Genome sequences of Thiorhodococcus mannitoliphagus and Thiorhodococcus minor, purple sulfur photosynthetic bacteria in the gammaproteobacterial family, Chromatiaceae.</title>
        <authorList>
            <person name="Aviles F.A."/>
            <person name="Meyer T.E."/>
            <person name="Kyndt J.A."/>
        </authorList>
    </citation>
    <scope>NUCLEOTIDE SEQUENCE [LARGE SCALE GENOMIC DNA]</scope>
    <source>
        <strain evidence="2 3">DSM 11518</strain>
    </source>
</reference>
<evidence type="ECO:0000256" key="1">
    <source>
        <dbReference type="SAM" id="Phobius"/>
    </source>
</evidence>